<evidence type="ECO:0000256" key="1">
    <source>
        <dbReference type="ARBA" id="ARBA00006962"/>
    </source>
</evidence>
<evidence type="ECO:0000256" key="3">
    <source>
        <dbReference type="ARBA" id="ARBA00022679"/>
    </source>
</evidence>
<dbReference type="Pfam" id="PF06722">
    <property type="entry name" value="EryCIII-like_C"/>
    <property type="match status" value="1"/>
</dbReference>
<evidence type="ECO:0000313" key="8">
    <source>
        <dbReference type="Proteomes" id="UP001165041"/>
    </source>
</evidence>
<evidence type="ECO:0000259" key="6">
    <source>
        <dbReference type="Pfam" id="PF21036"/>
    </source>
</evidence>
<keyword evidence="4" id="KW-0732">Signal</keyword>
<dbReference type="AlphaFoldDB" id="A0A9W6QGA6"/>
<organism evidence="7 8">
    <name type="scientific">Kitasatospora phosalacinea</name>
    <dbReference type="NCBI Taxonomy" id="2065"/>
    <lineage>
        <taxon>Bacteria</taxon>
        <taxon>Bacillati</taxon>
        <taxon>Actinomycetota</taxon>
        <taxon>Actinomycetes</taxon>
        <taxon>Kitasatosporales</taxon>
        <taxon>Streptomycetaceae</taxon>
        <taxon>Kitasatospora</taxon>
    </lineage>
</organism>
<evidence type="ECO:0000256" key="2">
    <source>
        <dbReference type="ARBA" id="ARBA00022676"/>
    </source>
</evidence>
<dbReference type="InterPro" id="IPR048284">
    <property type="entry name" value="EryCIII-like_N"/>
</dbReference>
<comment type="similarity">
    <text evidence="1">Belongs to the glycosyltransferase 28 family.</text>
</comment>
<feature type="domain" description="Erythromycin biosynthesis protein CIII-like C-terminal" evidence="5">
    <location>
        <begin position="236"/>
        <end position="379"/>
    </location>
</feature>
<feature type="signal peptide" evidence="4">
    <location>
        <begin position="1"/>
        <end position="23"/>
    </location>
</feature>
<accession>A0A9W6QGA6</accession>
<dbReference type="GO" id="GO:0017000">
    <property type="term" value="P:antibiotic biosynthetic process"/>
    <property type="evidence" value="ECO:0007669"/>
    <property type="project" value="UniProtKB-ARBA"/>
</dbReference>
<dbReference type="EMBL" id="BSSA01000035">
    <property type="protein sequence ID" value="GLW74436.1"/>
    <property type="molecule type" value="Genomic_DNA"/>
</dbReference>
<dbReference type="CDD" id="cd03784">
    <property type="entry name" value="GT1_Gtf-like"/>
    <property type="match status" value="1"/>
</dbReference>
<dbReference type="GO" id="GO:0016758">
    <property type="term" value="F:hexosyltransferase activity"/>
    <property type="evidence" value="ECO:0007669"/>
    <property type="project" value="UniProtKB-ARBA"/>
</dbReference>
<gene>
    <name evidence="7" type="ORF">Kpho02_67340</name>
</gene>
<feature type="chain" id="PRO_5040720610" evidence="4">
    <location>
        <begin position="24"/>
        <end position="387"/>
    </location>
</feature>
<dbReference type="PANTHER" id="PTHR48050">
    <property type="entry name" value="STEROL 3-BETA-GLUCOSYLTRANSFERASE"/>
    <property type="match status" value="1"/>
</dbReference>
<dbReference type="GO" id="GO:0008194">
    <property type="term" value="F:UDP-glycosyltransferase activity"/>
    <property type="evidence" value="ECO:0007669"/>
    <property type="project" value="InterPro"/>
</dbReference>
<proteinExistence type="inferred from homology"/>
<protein>
    <submittedName>
        <fullName evidence="7">Glycosyl transferase</fullName>
    </submittedName>
</protein>
<dbReference type="RefSeq" id="WP_285740030.1">
    <property type="nucleotide sequence ID" value="NZ_BSSA01000035.1"/>
</dbReference>
<dbReference type="PANTHER" id="PTHR48050:SF13">
    <property type="entry name" value="STEROL 3-BETA-GLUCOSYLTRANSFERASE UGT80A2"/>
    <property type="match status" value="1"/>
</dbReference>
<dbReference type="InterPro" id="IPR050426">
    <property type="entry name" value="Glycosyltransferase_28"/>
</dbReference>
<dbReference type="InterPro" id="IPR002213">
    <property type="entry name" value="UDP_glucos_trans"/>
</dbReference>
<evidence type="ECO:0000259" key="5">
    <source>
        <dbReference type="Pfam" id="PF06722"/>
    </source>
</evidence>
<dbReference type="Pfam" id="PF21036">
    <property type="entry name" value="EryCIII-like_N"/>
    <property type="match status" value="1"/>
</dbReference>
<feature type="domain" description="Erythromycin biosynthesis protein CIII-like N-terminal" evidence="6">
    <location>
        <begin position="22"/>
        <end position="222"/>
    </location>
</feature>
<keyword evidence="3 7" id="KW-0808">Transferase</keyword>
<name>A0A9W6QGA6_9ACTN</name>
<evidence type="ECO:0000256" key="4">
    <source>
        <dbReference type="SAM" id="SignalP"/>
    </source>
</evidence>
<sequence>MRVLFVCSVSASHLIPMVPLAWALRAAGHDVRVACSADSAPGALATGLTVTLVGGDGDFAESHRRSVSETSEQHGHGGKDHLVNLFARSARDMMDGLFAVVDNWQPDAVVYEPVAFAAEVVAAARPVVTFRHLWGPDLLATTPGQWLRHRVHESLADEFHARGAAPADFHDRFVIDPCPQDLQHLGAGTAIPVRYVPVDRPGPVPPWLIGVSPADRICVTWGTFGDAMPNGHPFVRMLERLAGIGKEILLVVPPADLERLPQLPEAVRPVTGAPLHAVLPACSAILHHGGANTMLDAVSRGIPQLVVSDTFERSLNGERLAATGAGTHLTARQADGPAVERAVVDMLASPQWALRAEALRAQMASRPSPAEVASVLQDLSARKAALK</sequence>
<keyword evidence="2" id="KW-0328">Glycosyltransferase</keyword>
<dbReference type="SUPFAM" id="SSF53756">
    <property type="entry name" value="UDP-Glycosyltransferase/glycogen phosphorylase"/>
    <property type="match status" value="1"/>
</dbReference>
<dbReference type="Gene3D" id="3.40.50.2000">
    <property type="entry name" value="Glycogen Phosphorylase B"/>
    <property type="match status" value="2"/>
</dbReference>
<reference evidence="7" key="1">
    <citation type="submission" date="2023-02" db="EMBL/GenBank/DDBJ databases">
        <title>Kitasatospora phosalacinea NBRC 14627.</title>
        <authorList>
            <person name="Ichikawa N."/>
            <person name="Sato H."/>
            <person name="Tonouchi N."/>
        </authorList>
    </citation>
    <scope>NUCLEOTIDE SEQUENCE</scope>
    <source>
        <strain evidence="7">NBRC 14627</strain>
    </source>
</reference>
<comment type="caution">
    <text evidence="7">The sequence shown here is derived from an EMBL/GenBank/DDBJ whole genome shotgun (WGS) entry which is preliminary data.</text>
</comment>
<dbReference type="Proteomes" id="UP001165041">
    <property type="component" value="Unassembled WGS sequence"/>
</dbReference>
<evidence type="ECO:0000313" key="7">
    <source>
        <dbReference type="EMBL" id="GLW74436.1"/>
    </source>
</evidence>
<dbReference type="InterPro" id="IPR010610">
    <property type="entry name" value="EryCIII-like_C"/>
</dbReference>